<dbReference type="EMBL" id="BAABGR010000029">
    <property type="protein sequence ID" value="GAA4517911.1"/>
    <property type="molecule type" value="Genomic_DNA"/>
</dbReference>
<accession>A0ABP8R4B4</accession>
<gene>
    <name evidence="2" type="ORF">GCM10023173_18910</name>
</gene>
<keyword evidence="1" id="KW-0812">Transmembrane</keyword>
<sequence>METGGIVTIAVWGGTIAFFAVDKLKIALVMRATRVIVNIFLESLKWRDKERIMRLFADRIRWYIPGNEDATEWIGYQTTKGEVEAYFDLLWSAIKPIFADTLPEDSYAVLRALSTE</sequence>
<organism evidence="2 3">
    <name type="scientific">Sphingobacterium thermophilum</name>
    <dbReference type="NCBI Taxonomy" id="768534"/>
    <lineage>
        <taxon>Bacteria</taxon>
        <taxon>Pseudomonadati</taxon>
        <taxon>Bacteroidota</taxon>
        <taxon>Sphingobacteriia</taxon>
        <taxon>Sphingobacteriales</taxon>
        <taxon>Sphingobacteriaceae</taxon>
        <taxon>Sphingobacterium</taxon>
    </lineage>
</organism>
<proteinExistence type="predicted"/>
<protein>
    <submittedName>
        <fullName evidence="2">Uncharacterized protein</fullName>
    </submittedName>
</protein>
<evidence type="ECO:0000313" key="3">
    <source>
        <dbReference type="Proteomes" id="UP001500394"/>
    </source>
</evidence>
<dbReference type="Gene3D" id="3.10.450.50">
    <property type="match status" value="1"/>
</dbReference>
<evidence type="ECO:0000256" key="1">
    <source>
        <dbReference type="SAM" id="Phobius"/>
    </source>
</evidence>
<dbReference type="Proteomes" id="UP001500394">
    <property type="component" value="Unassembled WGS sequence"/>
</dbReference>
<reference evidence="3" key="1">
    <citation type="journal article" date="2019" name="Int. J. Syst. Evol. Microbiol.">
        <title>The Global Catalogue of Microorganisms (GCM) 10K type strain sequencing project: providing services to taxonomists for standard genome sequencing and annotation.</title>
        <authorList>
            <consortium name="The Broad Institute Genomics Platform"/>
            <consortium name="The Broad Institute Genome Sequencing Center for Infectious Disease"/>
            <person name="Wu L."/>
            <person name="Ma J."/>
        </authorList>
    </citation>
    <scope>NUCLEOTIDE SEQUENCE [LARGE SCALE GENOMIC DNA]</scope>
    <source>
        <strain evidence="3">JCM 17858</strain>
    </source>
</reference>
<comment type="caution">
    <text evidence="2">The sequence shown here is derived from an EMBL/GenBank/DDBJ whole genome shotgun (WGS) entry which is preliminary data.</text>
</comment>
<evidence type="ECO:0000313" key="2">
    <source>
        <dbReference type="EMBL" id="GAA4517911.1"/>
    </source>
</evidence>
<keyword evidence="3" id="KW-1185">Reference proteome</keyword>
<dbReference type="InterPro" id="IPR032710">
    <property type="entry name" value="NTF2-like_dom_sf"/>
</dbReference>
<keyword evidence="1" id="KW-1133">Transmembrane helix</keyword>
<name>A0ABP8R4B4_9SPHI</name>
<feature type="transmembrane region" description="Helical" evidence="1">
    <location>
        <begin position="6"/>
        <end position="24"/>
    </location>
</feature>
<dbReference type="SUPFAM" id="SSF54427">
    <property type="entry name" value="NTF2-like"/>
    <property type="match status" value="1"/>
</dbReference>
<keyword evidence="1" id="KW-0472">Membrane</keyword>